<comment type="subcellular location">
    <subcellularLocation>
        <location evidence="1 8">Cell outer membrane</location>
        <topology evidence="1 8">Multi-pass membrane protein</topology>
    </subcellularLocation>
</comment>
<keyword evidence="11" id="KW-1185">Reference proteome</keyword>
<dbReference type="Pfam" id="PF07715">
    <property type="entry name" value="Plug"/>
    <property type="match status" value="1"/>
</dbReference>
<evidence type="ECO:0000256" key="7">
    <source>
        <dbReference type="ARBA" id="ARBA00023237"/>
    </source>
</evidence>
<comment type="caution">
    <text evidence="10">The sequence shown here is derived from an EMBL/GenBank/DDBJ whole genome shotgun (WGS) entry which is preliminary data.</text>
</comment>
<accession>A0A839ANU8</accession>
<dbReference type="GO" id="GO:0015344">
    <property type="term" value="F:siderophore uptake transmembrane transporter activity"/>
    <property type="evidence" value="ECO:0007669"/>
    <property type="project" value="TreeGrafter"/>
</dbReference>
<dbReference type="SUPFAM" id="SSF56935">
    <property type="entry name" value="Porins"/>
    <property type="match status" value="1"/>
</dbReference>
<dbReference type="InterPro" id="IPR036942">
    <property type="entry name" value="Beta-barrel_TonB_sf"/>
</dbReference>
<dbReference type="PANTHER" id="PTHR30069">
    <property type="entry name" value="TONB-DEPENDENT OUTER MEMBRANE RECEPTOR"/>
    <property type="match status" value="1"/>
</dbReference>
<protein>
    <submittedName>
        <fullName evidence="10">TonB-dependent receptor plug domain-containing protein</fullName>
    </submittedName>
</protein>
<dbReference type="Proteomes" id="UP000563906">
    <property type="component" value="Unassembled WGS sequence"/>
</dbReference>
<dbReference type="InterPro" id="IPR037066">
    <property type="entry name" value="Plug_dom_sf"/>
</dbReference>
<dbReference type="PANTHER" id="PTHR30069:SF29">
    <property type="entry name" value="HEMOGLOBIN AND HEMOGLOBIN-HAPTOGLOBIN-BINDING PROTEIN 1-RELATED"/>
    <property type="match status" value="1"/>
</dbReference>
<dbReference type="PROSITE" id="PS52016">
    <property type="entry name" value="TONB_DEPENDENT_REC_3"/>
    <property type="match status" value="1"/>
</dbReference>
<dbReference type="EMBL" id="JACGLS010000001">
    <property type="protein sequence ID" value="MBA6155401.1"/>
    <property type="molecule type" value="Genomic_DNA"/>
</dbReference>
<proteinExistence type="inferred from homology"/>
<organism evidence="10 11">
    <name type="scientific">Tenacibaculum pelagium</name>
    <dbReference type="NCBI Taxonomy" id="2759527"/>
    <lineage>
        <taxon>Bacteria</taxon>
        <taxon>Pseudomonadati</taxon>
        <taxon>Bacteroidota</taxon>
        <taxon>Flavobacteriia</taxon>
        <taxon>Flavobacteriales</taxon>
        <taxon>Flavobacteriaceae</taxon>
        <taxon>Tenacibaculum</taxon>
    </lineage>
</organism>
<dbReference type="Gene3D" id="2.170.130.10">
    <property type="entry name" value="TonB-dependent receptor, plug domain"/>
    <property type="match status" value="1"/>
</dbReference>
<dbReference type="RefSeq" id="WP_182123903.1">
    <property type="nucleotide sequence ID" value="NZ_JACGLS010000001.1"/>
</dbReference>
<keyword evidence="7 8" id="KW-0998">Cell outer membrane</keyword>
<evidence type="ECO:0000313" key="10">
    <source>
        <dbReference type="EMBL" id="MBA6155401.1"/>
    </source>
</evidence>
<evidence type="ECO:0000256" key="1">
    <source>
        <dbReference type="ARBA" id="ARBA00004571"/>
    </source>
</evidence>
<evidence type="ECO:0000256" key="5">
    <source>
        <dbReference type="ARBA" id="ARBA00022729"/>
    </source>
</evidence>
<dbReference type="AlphaFoldDB" id="A0A839ANU8"/>
<dbReference type="InterPro" id="IPR039426">
    <property type="entry name" value="TonB-dep_rcpt-like"/>
</dbReference>
<evidence type="ECO:0000259" key="9">
    <source>
        <dbReference type="Pfam" id="PF07715"/>
    </source>
</evidence>
<reference evidence="10 11" key="1">
    <citation type="submission" date="2020-07" db="EMBL/GenBank/DDBJ databases">
        <title>Bacterium isolated from marine sediment.</title>
        <authorList>
            <person name="Shang D."/>
            <person name="Du Z.-J."/>
        </authorList>
    </citation>
    <scope>NUCLEOTIDE SEQUENCE [LARGE SCALE GENOMIC DNA]</scope>
    <source>
        <strain evidence="10 11">S7007</strain>
    </source>
</reference>
<keyword evidence="4 8" id="KW-0812">Transmembrane</keyword>
<keyword evidence="6 8" id="KW-0472">Membrane</keyword>
<keyword evidence="5" id="KW-0732">Signal</keyword>
<dbReference type="GO" id="GO:0009279">
    <property type="term" value="C:cell outer membrane"/>
    <property type="evidence" value="ECO:0007669"/>
    <property type="project" value="UniProtKB-SubCell"/>
</dbReference>
<dbReference type="GO" id="GO:0044718">
    <property type="term" value="P:siderophore transmembrane transport"/>
    <property type="evidence" value="ECO:0007669"/>
    <property type="project" value="TreeGrafter"/>
</dbReference>
<name>A0A839ANU8_9FLAO</name>
<keyword evidence="10" id="KW-0675">Receptor</keyword>
<keyword evidence="3 8" id="KW-1134">Transmembrane beta strand</keyword>
<sequence>MKQKLSILFICLSMSIFSQEKVDIAFFNTPLLDVINNVESNFKVKFSFDSKIIENAFFSFQKENCSLEELVFEIESQSSIKFNQVTKRYYYITVDELNKNYNLLNEVQISNYVTSGIDKKKNGSISISPQKLGVLPGLTEPDVLESLKIIPGVQSPNETASGIYIRGGTPDQNLVYWDGIKMYYSGHFFGTLSAFNPYTAKEVVLSKSGTEARYGNRVSGVIDITTEDEIPEKTSGGFGFNMTHADAFFRIPISNKIAVTVSGRRSFTDILKTFTFDKLSTRVFQTFDANQERNILSRNIKFERDNEFYFADVSSKLVYKPSIDESLALNFLYTRNKLFNKFNIPFYKDLYTDNLNIKNKGISFIWEKKLTPQLTHNFKTYFSNFDLDYAANYSYINNFLVQKSTKSNQVKDFGLSYNLNYHTNKRTNLLFGYDFTSNETSYNLTYLADLNNENILNTIQKDKGTNNTHSLFGEYIYDNDTWRVNSGLRLNYFSKIKKTVLEPRFYLERKLNQHFSFKGSFEKKHQTLSQIIEFQTSSLGFDLENQVWAQINNDNIPLQKSFQISYGFSFNKNNWKIDIDRYVKTVSGMTSQTNGYNDQTTDFSRGKGYVFGLDVLINKRFNNYRTWVNYSHTKNRFKFLDLENKFFPANHDITNYFAWSHAYKLNNYEFSLGWNYRTGNPYTPIYDFRINSDGFPSIILDTDNINAKRLPDYQRVDGSVTYSFNFSENWKGKLGFSILNIFNKKNLLSRTYTSVPTINSNNQITYQLEQVDRKSLGITPNLVFRVSF</sequence>
<feature type="domain" description="TonB-dependent receptor plug" evidence="9">
    <location>
        <begin position="142"/>
        <end position="220"/>
    </location>
</feature>
<evidence type="ECO:0000256" key="2">
    <source>
        <dbReference type="ARBA" id="ARBA00022448"/>
    </source>
</evidence>
<dbReference type="InterPro" id="IPR012910">
    <property type="entry name" value="Plug_dom"/>
</dbReference>
<evidence type="ECO:0000256" key="8">
    <source>
        <dbReference type="PROSITE-ProRule" id="PRU01360"/>
    </source>
</evidence>
<dbReference type="Gene3D" id="2.40.170.20">
    <property type="entry name" value="TonB-dependent receptor, beta-barrel domain"/>
    <property type="match status" value="1"/>
</dbReference>
<comment type="similarity">
    <text evidence="8">Belongs to the TonB-dependent receptor family.</text>
</comment>
<evidence type="ECO:0000256" key="6">
    <source>
        <dbReference type="ARBA" id="ARBA00023136"/>
    </source>
</evidence>
<evidence type="ECO:0000256" key="4">
    <source>
        <dbReference type="ARBA" id="ARBA00022692"/>
    </source>
</evidence>
<evidence type="ECO:0000313" key="11">
    <source>
        <dbReference type="Proteomes" id="UP000563906"/>
    </source>
</evidence>
<evidence type="ECO:0000256" key="3">
    <source>
        <dbReference type="ARBA" id="ARBA00022452"/>
    </source>
</evidence>
<gene>
    <name evidence="10" type="ORF">H3Z83_02505</name>
</gene>
<keyword evidence="2 8" id="KW-0813">Transport</keyword>